<proteinExistence type="predicted"/>
<dbReference type="Pfam" id="PF07690">
    <property type="entry name" value="MFS_1"/>
    <property type="match status" value="1"/>
</dbReference>
<comment type="subcellular location">
    <subcellularLocation>
        <location evidence="1">Cell membrane</location>
        <topology evidence="1">Multi-pass membrane protein</topology>
    </subcellularLocation>
</comment>
<evidence type="ECO:0000256" key="4">
    <source>
        <dbReference type="ARBA" id="ARBA00022692"/>
    </source>
</evidence>
<name>A0A4P2VLM4_FLUSA</name>
<dbReference type="InterPro" id="IPR005279">
    <property type="entry name" value="Dipep/tripep_permease"/>
</dbReference>
<dbReference type="InterPro" id="IPR011701">
    <property type="entry name" value="MFS"/>
</dbReference>
<evidence type="ECO:0000313" key="10">
    <source>
        <dbReference type="Proteomes" id="UP000291236"/>
    </source>
</evidence>
<dbReference type="GO" id="GO:1904680">
    <property type="term" value="F:peptide transmembrane transporter activity"/>
    <property type="evidence" value="ECO:0007669"/>
    <property type="project" value="InterPro"/>
</dbReference>
<keyword evidence="4 7" id="KW-0812">Transmembrane</keyword>
<keyword evidence="6 7" id="KW-0472">Membrane</keyword>
<dbReference type="GO" id="GO:0005886">
    <property type="term" value="C:plasma membrane"/>
    <property type="evidence" value="ECO:0007669"/>
    <property type="project" value="UniProtKB-SubCell"/>
</dbReference>
<feature type="transmembrane region" description="Helical" evidence="7">
    <location>
        <begin position="378"/>
        <end position="398"/>
    </location>
</feature>
<evidence type="ECO:0000256" key="7">
    <source>
        <dbReference type="SAM" id="Phobius"/>
    </source>
</evidence>
<feature type="transmembrane region" description="Helical" evidence="7">
    <location>
        <begin position="108"/>
        <end position="135"/>
    </location>
</feature>
<feature type="transmembrane region" description="Helical" evidence="7">
    <location>
        <begin position="83"/>
        <end position="102"/>
    </location>
</feature>
<keyword evidence="5 7" id="KW-1133">Transmembrane helix</keyword>
<evidence type="ECO:0000256" key="2">
    <source>
        <dbReference type="ARBA" id="ARBA00022448"/>
    </source>
</evidence>
<dbReference type="EMBL" id="AP019368">
    <property type="protein sequence ID" value="BBH52874.1"/>
    <property type="molecule type" value="Genomic_DNA"/>
</dbReference>
<dbReference type="AlphaFoldDB" id="A0A4P2VLM4"/>
<feature type="transmembrane region" description="Helical" evidence="7">
    <location>
        <begin position="57"/>
        <end position="76"/>
    </location>
</feature>
<dbReference type="InterPro" id="IPR050171">
    <property type="entry name" value="MFS_Transporters"/>
</dbReference>
<dbReference type="OrthoDB" id="5351355at2"/>
<feature type="transmembrane region" description="Helical" evidence="7">
    <location>
        <begin position="12"/>
        <end position="37"/>
    </location>
</feature>
<evidence type="ECO:0000259" key="8">
    <source>
        <dbReference type="PROSITE" id="PS50850"/>
    </source>
</evidence>
<feature type="transmembrane region" description="Helical" evidence="7">
    <location>
        <begin position="301"/>
        <end position="321"/>
    </location>
</feature>
<feature type="domain" description="Major facilitator superfamily (MFS) profile" evidence="8">
    <location>
        <begin position="12"/>
        <end position="427"/>
    </location>
</feature>
<dbReference type="NCBIfam" id="TIGR00924">
    <property type="entry name" value="yjdL_sub1_fam"/>
    <property type="match status" value="1"/>
</dbReference>
<evidence type="ECO:0000256" key="3">
    <source>
        <dbReference type="ARBA" id="ARBA00022475"/>
    </source>
</evidence>
<dbReference type="PANTHER" id="PTHR23517:SF15">
    <property type="entry name" value="PROTON-DEPENDENT OLIGOPEPTIDE FAMILY TRANSPORT PROTEIN"/>
    <property type="match status" value="1"/>
</dbReference>
<feature type="transmembrane region" description="Helical" evidence="7">
    <location>
        <begin position="341"/>
        <end position="366"/>
    </location>
</feature>
<feature type="transmembrane region" description="Helical" evidence="7">
    <location>
        <begin position="267"/>
        <end position="289"/>
    </location>
</feature>
<dbReference type="PANTHER" id="PTHR23517">
    <property type="entry name" value="RESISTANCE PROTEIN MDTM, PUTATIVE-RELATED-RELATED"/>
    <property type="match status" value="1"/>
</dbReference>
<keyword evidence="2" id="KW-0813">Transport</keyword>
<sequence>MQNSNKNFHPIGMYILALTEVFERLSFFTLIFLLVLYVSSPTSENGLGWSKADALTLSGLFMLAAYIFPIIGSLLADKYLGHYRSILLGGGVILLGHIFMFFSENITFLYLALFFIALGTAFFKPCIPVLIGNLYKWNDPRRESGYCWYYCGINIGIMFAGITSGLLLQKFGYHVALSSAGFGMVLGILVFILGRKHLVLSQTHEADLRKGSGDLSLLQLKALSILLLSLCFFCLWAIIYNLCTTGTLSLFIEHNTHKVVFNYDIPVAFFSALQGLTIIVATPFITSFLAKRSAKNKYPHFFSQMNFALLVCTVSLIYFTILTLKFNKILYLPKPFYSYEIAFFLFIFTLSEAIINPIMMSAISLIAPEKLKSFFQSIYLACYGIAAFIAAKIGAYALENPFKIYLWVTVFVLFSTLFYFLIKRKMIHIVDKAMLEKNSCQF</sequence>
<gene>
    <name evidence="9" type="ORF">JCM31447_13170</name>
</gene>
<organism evidence="9 10">
    <name type="scientific">Fluviispira sanaruensis</name>
    <dbReference type="NCBI Taxonomy" id="2493639"/>
    <lineage>
        <taxon>Bacteria</taxon>
        <taxon>Pseudomonadati</taxon>
        <taxon>Bdellovibrionota</taxon>
        <taxon>Oligoflexia</taxon>
        <taxon>Silvanigrellales</taxon>
        <taxon>Silvanigrellaceae</taxon>
        <taxon>Fluviispira</taxon>
    </lineage>
</organism>
<dbReference type="InterPro" id="IPR036259">
    <property type="entry name" value="MFS_trans_sf"/>
</dbReference>
<dbReference type="PROSITE" id="PS50850">
    <property type="entry name" value="MFS"/>
    <property type="match status" value="1"/>
</dbReference>
<protein>
    <submittedName>
        <fullName evidence="9">MFS transporter</fullName>
    </submittedName>
</protein>
<dbReference type="Proteomes" id="UP000291236">
    <property type="component" value="Chromosome"/>
</dbReference>
<keyword evidence="3" id="KW-1003">Cell membrane</keyword>
<accession>A0A4P2VLM4</accession>
<keyword evidence="10" id="KW-1185">Reference proteome</keyword>
<feature type="transmembrane region" description="Helical" evidence="7">
    <location>
        <begin position="147"/>
        <end position="167"/>
    </location>
</feature>
<dbReference type="GO" id="GO:0015833">
    <property type="term" value="P:peptide transport"/>
    <property type="evidence" value="ECO:0007669"/>
    <property type="project" value="InterPro"/>
</dbReference>
<feature type="transmembrane region" description="Helical" evidence="7">
    <location>
        <begin position="173"/>
        <end position="194"/>
    </location>
</feature>
<evidence type="ECO:0000256" key="6">
    <source>
        <dbReference type="ARBA" id="ARBA00023136"/>
    </source>
</evidence>
<dbReference type="Gene3D" id="1.20.1250.20">
    <property type="entry name" value="MFS general substrate transporter like domains"/>
    <property type="match status" value="2"/>
</dbReference>
<evidence type="ECO:0000256" key="1">
    <source>
        <dbReference type="ARBA" id="ARBA00004651"/>
    </source>
</evidence>
<evidence type="ECO:0000313" key="9">
    <source>
        <dbReference type="EMBL" id="BBH52874.1"/>
    </source>
</evidence>
<reference evidence="9 10" key="1">
    <citation type="submission" date="2018-12" db="EMBL/GenBank/DDBJ databases">
        <title>Rubrispira sanarue gen. nov., sp., nov., a member of the order Silvanigrellales, isolated from a brackish lake in Hamamatsu Japan.</title>
        <authorList>
            <person name="Maejima Y."/>
            <person name="Iino T."/>
            <person name="Muraguchi Y."/>
            <person name="Fukuda K."/>
            <person name="Nojiri H."/>
            <person name="Ohkuma M."/>
            <person name="Moriuchi R."/>
            <person name="Dohra H."/>
            <person name="Kimbara K."/>
            <person name="Shintani M."/>
        </authorList>
    </citation>
    <scope>NUCLEOTIDE SEQUENCE [LARGE SCALE GENOMIC DNA]</scope>
    <source>
        <strain evidence="9 10">RF1110005</strain>
    </source>
</reference>
<dbReference type="RefSeq" id="WP_130607724.1">
    <property type="nucleotide sequence ID" value="NZ_AP019368.1"/>
</dbReference>
<evidence type="ECO:0000256" key="5">
    <source>
        <dbReference type="ARBA" id="ARBA00022989"/>
    </source>
</evidence>
<dbReference type="KEGG" id="sbf:JCM31447_13170"/>
<dbReference type="InterPro" id="IPR020846">
    <property type="entry name" value="MFS_dom"/>
</dbReference>
<feature type="transmembrane region" description="Helical" evidence="7">
    <location>
        <begin position="404"/>
        <end position="422"/>
    </location>
</feature>
<dbReference type="SUPFAM" id="SSF103473">
    <property type="entry name" value="MFS general substrate transporter"/>
    <property type="match status" value="1"/>
</dbReference>